<dbReference type="CDD" id="cd01406">
    <property type="entry name" value="SIR2-like"/>
    <property type="match status" value="1"/>
</dbReference>
<name>A0A1M6KWQ8_MALRU</name>
<keyword evidence="3" id="KW-0051">Antiviral defense</keyword>
<comment type="similarity">
    <text evidence="5">Belongs to the soluble Thoeris ThsA family.</text>
</comment>
<dbReference type="SUPFAM" id="SSF52467">
    <property type="entry name" value="DHS-like NAD/FAD-binding domain"/>
    <property type="match status" value="1"/>
</dbReference>
<evidence type="ECO:0000256" key="8">
    <source>
        <dbReference type="PROSITE-ProRule" id="PRU00236"/>
    </source>
</evidence>
<dbReference type="Pfam" id="PF18185">
    <property type="entry name" value="STALD"/>
    <property type="match status" value="1"/>
</dbReference>
<evidence type="ECO:0000256" key="6">
    <source>
        <dbReference type="ARBA" id="ARBA00035033"/>
    </source>
</evidence>
<evidence type="ECO:0000256" key="4">
    <source>
        <dbReference type="ARBA" id="ARBA00034327"/>
    </source>
</evidence>
<evidence type="ECO:0000313" key="11">
    <source>
        <dbReference type="Proteomes" id="UP000184171"/>
    </source>
</evidence>
<feature type="domain" description="Deacetylase sirtuin-type" evidence="9">
    <location>
        <begin position="1"/>
        <end position="262"/>
    </location>
</feature>
<keyword evidence="2" id="KW-0520">NAD</keyword>
<accession>A0A1M6KWQ8</accession>
<proteinExistence type="inferred from homology"/>
<dbReference type="Pfam" id="PF13289">
    <property type="entry name" value="SIR2_2"/>
    <property type="match status" value="1"/>
</dbReference>
<evidence type="ECO:0000256" key="3">
    <source>
        <dbReference type="ARBA" id="ARBA00023118"/>
    </source>
</evidence>
<evidence type="ECO:0000256" key="5">
    <source>
        <dbReference type="ARBA" id="ARBA00035014"/>
    </source>
</evidence>
<dbReference type="GO" id="GO:0003953">
    <property type="term" value="F:NAD+ nucleosidase activity"/>
    <property type="evidence" value="ECO:0007669"/>
    <property type="project" value="UniProtKB-EC"/>
</dbReference>
<dbReference type="InterPro" id="IPR026590">
    <property type="entry name" value="Ssirtuin_cat_dom"/>
</dbReference>
<evidence type="ECO:0000256" key="7">
    <source>
        <dbReference type="ARBA" id="ARBA00047575"/>
    </source>
</evidence>
<comment type="caution">
    <text evidence="8">Lacks conserved residue(s) required for the propagation of feature annotation.</text>
</comment>
<organism evidence="10 11">
    <name type="scientific">Malonomonas rubra DSM 5091</name>
    <dbReference type="NCBI Taxonomy" id="1122189"/>
    <lineage>
        <taxon>Bacteria</taxon>
        <taxon>Pseudomonadati</taxon>
        <taxon>Thermodesulfobacteriota</taxon>
        <taxon>Desulfuromonadia</taxon>
        <taxon>Desulfuromonadales</taxon>
        <taxon>Geopsychrobacteraceae</taxon>
        <taxon>Malonomonas</taxon>
    </lineage>
</organism>
<sequence>MNSEIELFIKEYLKEIEEDNAAIFAGTGLSVPAGAVDWKSLLKPLADELGLDIDKEYDLVTLAQFHCNENGGNRSKINQLLLEELSVGDHPTDNHKILARLPICTYWTTNYDKLIETALRSEGKVPDVKYTVPQLATTKPKRDAVIYKMHGDIDHPDTAVITKDDYEKYSNNFGAYINALSGDLVSKTFLFLGFSFTDPNLDYILSRVRITFRENQRRHYCIFRKRSQLEGESDEDFKQAEIRQRLVIEDLKRFNIKTILIDDFQQITDILSYIEGLYKRRKIFISGSADVYDPWGQQATEEFLFHLCSALIEQDYKMVTGVGRGIGYAVVSGAINGTRTINCRIDDRVSMRPFPLVLPYGSDIGAVWEDYRQDMIPRAGIALFLLGNKYQDGNLVLANGVRREFEIAREHGLVVVPIGASGYMAKELWTEVDSDFDTFYPNPPDGFREAFSVLGVEVSHPNELIQIILDLVHVLTKEG</sequence>
<dbReference type="Proteomes" id="UP000184171">
    <property type="component" value="Unassembled WGS sequence"/>
</dbReference>
<dbReference type="PROSITE" id="PS50305">
    <property type="entry name" value="SIRTUIN"/>
    <property type="match status" value="1"/>
</dbReference>
<dbReference type="EC" id="3.2.2.5" evidence="4"/>
<dbReference type="EMBL" id="FQZT01000011">
    <property type="protein sequence ID" value="SHJ63395.1"/>
    <property type="molecule type" value="Genomic_DNA"/>
</dbReference>
<evidence type="ECO:0000256" key="2">
    <source>
        <dbReference type="ARBA" id="ARBA00023027"/>
    </source>
</evidence>
<dbReference type="InterPro" id="IPR041486">
    <property type="entry name" value="ThsA_STALD"/>
</dbReference>
<evidence type="ECO:0000259" key="9">
    <source>
        <dbReference type="PROSITE" id="PS50305"/>
    </source>
</evidence>
<keyword evidence="11" id="KW-1185">Reference proteome</keyword>
<dbReference type="RefSeq" id="WP_139249392.1">
    <property type="nucleotide sequence ID" value="NZ_FQZT01000011.1"/>
</dbReference>
<dbReference type="InterPro" id="IPR029035">
    <property type="entry name" value="DHS-like_NAD/FAD-binding_dom"/>
</dbReference>
<protein>
    <recommendedName>
        <fullName evidence="6">NAD(+) hydrolase ThsA</fullName>
        <ecNumber evidence="4">3.2.2.5</ecNumber>
    </recommendedName>
</protein>
<comment type="catalytic activity">
    <reaction evidence="7">
        <text>NAD(+) + H2O = ADP-D-ribose + nicotinamide + H(+)</text>
        <dbReference type="Rhea" id="RHEA:16301"/>
        <dbReference type="ChEBI" id="CHEBI:15377"/>
        <dbReference type="ChEBI" id="CHEBI:15378"/>
        <dbReference type="ChEBI" id="CHEBI:17154"/>
        <dbReference type="ChEBI" id="CHEBI:57540"/>
        <dbReference type="ChEBI" id="CHEBI:57967"/>
        <dbReference type="EC" id="3.2.2.5"/>
    </reaction>
    <physiologicalReaction direction="left-to-right" evidence="7">
        <dbReference type="Rhea" id="RHEA:16302"/>
    </physiologicalReaction>
</comment>
<evidence type="ECO:0000256" key="1">
    <source>
        <dbReference type="ARBA" id="ARBA00022801"/>
    </source>
</evidence>
<dbReference type="GO" id="GO:0051607">
    <property type="term" value="P:defense response to virus"/>
    <property type="evidence" value="ECO:0007669"/>
    <property type="project" value="UniProtKB-KW"/>
</dbReference>
<dbReference type="STRING" id="1122189.SAMN02745165_02825"/>
<gene>
    <name evidence="10" type="ORF">SAMN02745165_02825</name>
</gene>
<reference evidence="10 11" key="1">
    <citation type="submission" date="2016-11" db="EMBL/GenBank/DDBJ databases">
        <authorList>
            <person name="Jaros S."/>
            <person name="Januszkiewicz K."/>
            <person name="Wedrychowicz H."/>
        </authorList>
    </citation>
    <scope>NUCLEOTIDE SEQUENCE [LARGE SCALE GENOMIC DNA]</scope>
    <source>
        <strain evidence="10 11">DSM 5091</strain>
    </source>
</reference>
<evidence type="ECO:0000313" key="10">
    <source>
        <dbReference type="EMBL" id="SHJ63395.1"/>
    </source>
</evidence>
<dbReference type="OrthoDB" id="5480778at2"/>
<keyword evidence="1" id="KW-0378">Hydrolase</keyword>
<dbReference type="AlphaFoldDB" id="A0A1M6KWQ8"/>